<comment type="similarity">
    <text evidence="1">Belongs to the CCZ1 family.</text>
</comment>
<evidence type="ECO:0000313" key="5">
    <source>
        <dbReference type="Proteomes" id="UP000054270"/>
    </source>
</evidence>
<dbReference type="GO" id="GO:0016192">
    <property type="term" value="P:vesicle-mediated transport"/>
    <property type="evidence" value="ECO:0007669"/>
    <property type="project" value="InterPro"/>
</dbReference>
<dbReference type="STRING" id="945553.A0A0D2PHQ2"/>
<dbReference type="PANTHER" id="PTHR13056:SF0">
    <property type="entry name" value="VACUOLAR FUSION PROTEIN CCZ1 HOMOLOG-RELATED"/>
    <property type="match status" value="1"/>
</dbReference>
<dbReference type="InterPro" id="IPR043987">
    <property type="entry name" value="CCZ1/INTU/HSP4_longin_1"/>
</dbReference>
<accession>A0A0D2PHQ2</accession>
<protein>
    <recommendedName>
        <fullName evidence="3">CCZ1/INTU/HSP4 first Longin domain-containing protein</fullName>
    </recommendedName>
</protein>
<sequence>MNRLPPSLLYLTIYNPTLQPSGPIDDDNEDAEEQAHILFYTSKERAVSRDRMLRQIGLAKALINFAEVFDPDSTCDNVHSQSRRMVMLSPELNFWIHAGIDVARSSRTVDTKAKSKSKSKLVDTGKAPDSAPVYDYDDGSVHDGAIRAHLLQGYERFKLTHGSFTSILSTLGQQALELQLERFWTVWAWSWNLEEPSPFGENFGPLLHPHYSSLIPIIDDFSMNLPRAITPMVLTRHYIIPSERYIEGRYSQALAAHLSAMIPLVPDPSRSSDTLNTLASSVDTIKGKYAPNSNSRGQSSQDGGVNFLPNMPTINMNMDMRKWNWPGYLTFGKGSSSKNALEKDPKDKTEQPPAEATTSAPRTELRQVEVDFNAEALEDAISSDSMSILSKDRYGQTNTAEDAHVESSSPKSEHGSTSDDGDSVTGELSLDSSSPVSPLLFSELTEETPPPSPPPIPEFSTIQLYAAPSNDPTATRKVTINYLIKNTLMLALITRRNGTDEDQGAADIQAVAERCTKLFDDLESCTDDINIKSISESIPSATKILQPRDRYAISTGQFSHSSPSFTSNSAHLFNAKAILDKDSEILEVFSRGQNPQYWHIAKRGLGKSTVEKQASGPSSDGEVFMEVFRKETSLTDVDNVLTGVVKKSGLVESAPASR</sequence>
<evidence type="ECO:0000256" key="2">
    <source>
        <dbReference type="SAM" id="MobiDB-lite"/>
    </source>
</evidence>
<feature type="compositionally biased region" description="Basic and acidic residues" evidence="2">
    <location>
        <begin position="401"/>
        <end position="417"/>
    </location>
</feature>
<dbReference type="AlphaFoldDB" id="A0A0D2PHQ2"/>
<feature type="domain" description="CCZ1/INTU/HSP4 first Longin" evidence="3">
    <location>
        <begin position="25"/>
        <end position="162"/>
    </location>
</feature>
<dbReference type="OrthoDB" id="240546at2759"/>
<organism evidence="4 5">
    <name type="scientific">Hypholoma sublateritium (strain FD-334 SS-4)</name>
    <dbReference type="NCBI Taxonomy" id="945553"/>
    <lineage>
        <taxon>Eukaryota</taxon>
        <taxon>Fungi</taxon>
        <taxon>Dikarya</taxon>
        <taxon>Basidiomycota</taxon>
        <taxon>Agaricomycotina</taxon>
        <taxon>Agaricomycetes</taxon>
        <taxon>Agaricomycetidae</taxon>
        <taxon>Agaricales</taxon>
        <taxon>Agaricineae</taxon>
        <taxon>Strophariaceae</taxon>
        <taxon>Hypholoma</taxon>
    </lineage>
</organism>
<evidence type="ECO:0000259" key="3">
    <source>
        <dbReference type="Pfam" id="PF19031"/>
    </source>
</evidence>
<keyword evidence="5" id="KW-1185">Reference proteome</keyword>
<dbReference type="EMBL" id="KN817522">
    <property type="protein sequence ID" value="KJA28021.1"/>
    <property type="molecule type" value="Genomic_DNA"/>
</dbReference>
<feature type="region of interest" description="Disordered" evidence="2">
    <location>
        <begin position="336"/>
        <end position="367"/>
    </location>
</feature>
<feature type="compositionally biased region" description="Low complexity" evidence="2">
    <location>
        <begin position="427"/>
        <end position="437"/>
    </location>
</feature>
<dbReference type="PANTHER" id="PTHR13056">
    <property type="entry name" value="VACUOLAR FUSION PROTEIN CCZ1 HOMOLOG-RELATED"/>
    <property type="match status" value="1"/>
</dbReference>
<dbReference type="InterPro" id="IPR013176">
    <property type="entry name" value="Ccz1"/>
</dbReference>
<dbReference type="Pfam" id="PF19031">
    <property type="entry name" value="Intu_longin_1"/>
    <property type="match status" value="1"/>
</dbReference>
<dbReference type="Proteomes" id="UP000054270">
    <property type="component" value="Unassembled WGS sequence"/>
</dbReference>
<reference evidence="5" key="1">
    <citation type="submission" date="2014-04" db="EMBL/GenBank/DDBJ databases">
        <title>Evolutionary Origins and Diversification of the Mycorrhizal Mutualists.</title>
        <authorList>
            <consortium name="DOE Joint Genome Institute"/>
            <consortium name="Mycorrhizal Genomics Consortium"/>
            <person name="Kohler A."/>
            <person name="Kuo A."/>
            <person name="Nagy L.G."/>
            <person name="Floudas D."/>
            <person name="Copeland A."/>
            <person name="Barry K.W."/>
            <person name="Cichocki N."/>
            <person name="Veneault-Fourrey C."/>
            <person name="LaButti K."/>
            <person name="Lindquist E.A."/>
            <person name="Lipzen A."/>
            <person name="Lundell T."/>
            <person name="Morin E."/>
            <person name="Murat C."/>
            <person name="Riley R."/>
            <person name="Ohm R."/>
            <person name="Sun H."/>
            <person name="Tunlid A."/>
            <person name="Henrissat B."/>
            <person name="Grigoriev I.V."/>
            <person name="Hibbett D.S."/>
            <person name="Martin F."/>
        </authorList>
    </citation>
    <scope>NUCLEOTIDE SEQUENCE [LARGE SCALE GENOMIC DNA]</scope>
    <source>
        <strain evidence="5">FD-334 SS-4</strain>
    </source>
</reference>
<dbReference type="OMA" id="EPNFWIH"/>
<gene>
    <name evidence="4" type="ORF">HYPSUDRAFT_34294</name>
</gene>
<feature type="region of interest" description="Disordered" evidence="2">
    <location>
        <begin position="286"/>
        <end position="308"/>
    </location>
</feature>
<feature type="compositionally biased region" description="Polar residues" evidence="2">
    <location>
        <begin position="291"/>
        <end position="303"/>
    </location>
</feature>
<evidence type="ECO:0000313" key="4">
    <source>
        <dbReference type="EMBL" id="KJA28021.1"/>
    </source>
</evidence>
<feature type="compositionally biased region" description="Basic and acidic residues" evidence="2">
    <location>
        <begin position="340"/>
        <end position="350"/>
    </location>
</feature>
<dbReference type="GO" id="GO:0035658">
    <property type="term" value="C:Mon1-Ccz1 complex"/>
    <property type="evidence" value="ECO:0007669"/>
    <property type="project" value="InterPro"/>
</dbReference>
<feature type="region of interest" description="Disordered" evidence="2">
    <location>
        <begin position="393"/>
        <end position="437"/>
    </location>
</feature>
<evidence type="ECO:0000256" key="1">
    <source>
        <dbReference type="ARBA" id="ARBA00005352"/>
    </source>
</evidence>
<proteinExistence type="inferred from homology"/>
<name>A0A0D2PHQ2_HYPSF</name>